<dbReference type="PANTHER" id="PTHR13932">
    <property type="entry name" value="COPROPORPHYRINIGEN III OXIDASE"/>
    <property type="match status" value="1"/>
</dbReference>
<keyword evidence="4" id="KW-0408">Iron</keyword>
<dbReference type="PROSITE" id="PS51918">
    <property type="entry name" value="RADICAL_SAM"/>
    <property type="match status" value="1"/>
</dbReference>
<dbReference type="InterPro" id="IPR007197">
    <property type="entry name" value="rSAM"/>
</dbReference>
<dbReference type="SFLD" id="SFLDG01065">
    <property type="entry name" value="anaerobic_coproporphyrinogen-I"/>
    <property type="match status" value="1"/>
</dbReference>
<evidence type="ECO:0000256" key="4">
    <source>
        <dbReference type="ARBA" id="ARBA00023004"/>
    </source>
</evidence>
<sequence length="455" mass="52650">MATNNNELSYKKLPTMWNYLYPFQGDGSHIDAEPRARQFLSNSSTLNGKKSLYVHIPFCDTICTFCPFIRSTNYQEKLQPYVDALAKELAMVGNQEYIKGFELSAIYFGGGTPSVLTPAQIEQLGRVIHANFRLASDCEWSFEVEAKSATEDKLAAMHAVGVNRISFGVQTFDQEYRKIFNLTATHDEILRTRDLGEKYFKAHNMDLLYQLPGQTLERLEQDLYTAKQLATTSVDAYPLEYLVTSKGFLNMIKNGKIEMPPQADDKVALQQFAVNYLRQNGYDQTYVYTFTRQDARYNRFKFGETIYGRYEDEYIGCGLSASSSLSGMSHNNEVELDKYIAAINEGRLPIRTTFEYHAKERALIFFPKVMRISMDYLNTLGLSPDYFEKLNRFEKMGLVVREGSDLVMTEEGKKWYMNMMIDLIPDDQRVYYDRYVDRTQEDRQWFEETDLISLG</sequence>
<dbReference type="Pfam" id="PF04055">
    <property type="entry name" value="Radical_SAM"/>
    <property type="match status" value="1"/>
</dbReference>
<evidence type="ECO:0000256" key="1">
    <source>
        <dbReference type="ARBA" id="ARBA00017228"/>
    </source>
</evidence>
<accession>A0ABS1JC07</accession>
<gene>
    <name evidence="7" type="ORF">JJB07_14290</name>
</gene>
<dbReference type="InterPro" id="IPR034505">
    <property type="entry name" value="Coproporphyrinogen-III_oxidase"/>
</dbReference>
<dbReference type="InterPro" id="IPR058240">
    <property type="entry name" value="rSAM_sf"/>
</dbReference>
<protein>
    <recommendedName>
        <fullName evidence="1">Heme chaperone HemW</fullName>
    </recommendedName>
</protein>
<keyword evidence="3" id="KW-0479">Metal-binding</keyword>
<evidence type="ECO:0000256" key="2">
    <source>
        <dbReference type="ARBA" id="ARBA00022691"/>
    </source>
</evidence>
<dbReference type="SMART" id="SM00729">
    <property type="entry name" value="Elp3"/>
    <property type="match status" value="1"/>
</dbReference>
<dbReference type="RefSeq" id="WP_201636174.1">
    <property type="nucleotide sequence ID" value="NZ_JAEQNB010000004.1"/>
</dbReference>
<dbReference type="Gene3D" id="3.20.20.70">
    <property type="entry name" value="Aldolase class I"/>
    <property type="match status" value="1"/>
</dbReference>
<evidence type="ECO:0000256" key="5">
    <source>
        <dbReference type="ARBA" id="ARBA00023014"/>
    </source>
</evidence>
<organism evidence="7 8">
    <name type="scientific">Tumebacillus amylolyticus</name>
    <dbReference type="NCBI Taxonomy" id="2801339"/>
    <lineage>
        <taxon>Bacteria</taxon>
        <taxon>Bacillati</taxon>
        <taxon>Bacillota</taxon>
        <taxon>Bacilli</taxon>
        <taxon>Bacillales</taxon>
        <taxon>Alicyclobacillaceae</taxon>
        <taxon>Tumebacillus</taxon>
    </lineage>
</organism>
<dbReference type="InterPro" id="IPR006638">
    <property type="entry name" value="Elp3/MiaA/NifB-like_rSAM"/>
</dbReference>
<evidence type="ECO:0000259" key="6">
    <source>
        <dbReference type="PROSITE" id="PS51918"/>
    </source>
</evidence>
<dbReference type="CDD" id="cd01335">
    <property type="entry name" value="Radical_SAM"/>
    <property type="match status" value="1"/>
</dbReference>
<dbReference type="SFLD" id="SFLDS00029">
    <property type="entry name" value="Radical_SAM"/>
    <property type="match status" value="1"/>
</dbReference>
<proteinExistence type="predicted"/>
<dbReference type="PANTHER" id="PTHR13932:SF5">
    <property type="entry name" value="RADICAL S-ADENOSYL METHIONINE DOMAIN-CONTAINING PROTEIN 1, MITOCHONDRIAL"/>
    <property type="match status" value="1"/>
</dbReference>
<name>A0ABS1JC07_9BACL</name>
<feature type="domain" description="Radical SAM core" evidence="6">
    <location>
        <begin position="44"/>
        <end position="283"/>
    </location>
</feature>
<evidence type="ECO:0000313" key="8">
    <source>
        <dbReference type="Proteomes" id="UP000602284"/>
    </source>
</evidence>
<evidence type="ECO:0000256" key="3">
    <source>
        <dbReference type="ARBA" id="ARBA00022723"/>
    </source>
</evidence>
<reference evidence="7 8" key="1">
    <citation type="submission" date="2021-01" db="EMBL/GenBank/DDBJ databases">
        <title>Tumebacillus sp. strain ITR2 16S ribosomal RNA gene Genome sequencing and assembly.</title>
        <authorList>
            <person name="Kang M."/>
        </authorList>
    </citation>
    <scope>NUCLEOTIDE SEQUENCE [LARGE SCALE GENOMIC DNA]</scope>
    <source>
        <strain evidence="7 8">ITR2</strain>
    </source>
</reference>
<keyword evidence="5" id="KW-0411">Iron-sulfur</keyword>
<dbReference type="Proteomes" id="UP000602284">
    <property type="component" value="Unassembled WGS sequence"/>
</dbReference>
<dbReference type="InterPro" id="IPR013785">
    <property type="entry name" value="Aldolase_TIM"/>
</dbReference>
<dbReference type="SUPFAM" id="SSF102114">
    <property type="entry name" value="Radical SAM enzymes"/>
    <property type="match status" value="1"/>
</dbReference>
<dbReference type="EMBL" id="JAEQNB010000004">
    <property type="protein sequence ID" value="MBL0387807.1"/>
    <property type="molecule type" value="Genomic_DNA"/>
</dbReference>
<comment type="caution">
    <text evidence="7">The sequence shown here is derived from an EMBL/GenBank/DDBJ whole genome shotgun (WGS) entry which is preliminary data.</text>
</comment>
<evidence type="ECO:0000313" key="7">
    <source>
        <dbReference type="EMBL" id="MBL0387807.1"/>
    </source>
</evidence>
<keyword evidence="2" id="KW-0949">S-adenosyl-L-methionine</keyword>
<keyword evidence="8" id="KW-1185">Reference proteome</keyword>